<dbReference type="Proteomes" id="UP000054997">
    <property type="component" value="Unassembled WGS sequence"/>
</dbReference>
<evidence type="ECO:0000313" key="2">
    <source>
        <dbReference type="Proteomes" id="UP000054997"/>
    </source>
</evidence>
<gene>
    <name evidence="1" type="ORF">Llon_0058</name>
</gene>
<dbReference type="PATRIC" id="fig|45068.5.peg.62"/>
<dbReference type="EMBL" id="LNYK01000001">
    <property type="protein sequence ID" value="KTD23173.1"/>
    <property type="molecule type" value="Genomic_DNA"/>
</dbReference>
<proteinExistence type="predicted"/>
<reference evidence="1 2" key="1">
    <citation type="submission" date="2015-11" db="EMBL/GenBank/DDBJ databases">
        <title>Genomic analysis of 38 Legionella species identifies large and diverse effector repertoires.</title>
        <authorList>
            <person name="Burstein D."/>
            <person name="Amaro F."/>
            <person name="Zusman T."/>
            <person name="Lifshitz Z."/>
            <person name="Cohen O."/>
            <person name="Gilbert J.A."/>
            <person name="Pupko T."/>
            <person name="Shuman H.A."/>
            <person name="Segal G."/>
        </authorList>
    </citation>
    <scope>NUCLEOTIDE SEQUENCE [LARGE SCALE GENOMIC DNA]</scope>
    <source>
        <strain evidence="1 2">ATCC 49505</strain>
    </source>
</reference>
<dbReference type="AlphaFoldDB" id="A0A0W0VT82"/>
<comment type="caution">
    <text evidence="1">The sequence shown here is derived from an EMBL/GenBank/DDBJ whole genome shotgun (WGS) entry which is preliminary data.</text>
</comment>
<protein>
    <submittedName>
        <fullName evidence="1">Uncharacterized protein</fullName>
    </submittedName>
</protein>
<evidence type="ECO:0000313" key="1">
    <source>
        <dbReference type="EMBL" id="KTD23173.1"/>
    </source>
</evidence>
<name>A0A0W0VT82_9GAMM</name>
<keyword evidence="2" id="KW-1185">Reference proteome</keyword>
<sequence>MVFFCGESGAFSAKAAVEKNKNPMQKIQFSRFIHPAPFVKPCMLAHVKNLFYRKRHCLL</sequence>
<organism evidence="1 2">
    <name type="scientific">Legionella londiniensis</name>
    <dbReference type="NCBI Taxonomy" id="45068"/>
    <lineage>
        <taxon>Bacteria</taxon>
        <taxon>Pseudomonadati</taxon>
        <taxon>Pseudomonadota</taxon>
        <taxon>Gammaproteobacteria</taxon>
        <taxon>Legionellales</taxon>
        <taxon>Legionellaceae</taxon>
        <taxon>Legionella</taxon>
    </lineage>
</organism>
<accession>A0A0W0VT82</accession>